<keyword evidence="1" id="KW-0479">Metal-binding</keyword>
<dbReference type="Gene3D" id="3.40.50.720">
    <property type="entry name" value="NAD(P)-binding Rossmann-like Domain"/>
    <property type="match status" value="2"/>
</dbReference>
<dbReference type="GO" id="GO:0046294">
    <property type="term" value="P:formaldehyde catabolic process"/>
    <property type="evidence" value="ECO:0007669"/>
    <property type="project" value="TreeGrafter"/>
</dbReference>
<name>A0AA36EDN0_LACSI</name>
<proteinExistence type="predicted"/>
<dbReference type="SUPFAM" id="SSF50129">
    <property type="entry name" value="GroES-like"/>
    <property type="match status" value="1"/>
</dbReference>
<accession>A0AA36EDN0</accession>
<evidence type="ECO:0000313" key="4">
    <source>
        <dbReference type="Proteomes" id="UP001177003"/>
    </source>
</evidence>
<dbReference type="GO" id="GO:0005829">
    <property type="term" value="C:cytosol"/>
    <property type="evidence" value="ECO:0007669"/>
    <property type="project" value="TreeGrafter"/>
</dbReference>
<evidence type="ECO:0000256" key="2">
    <source>
        <dbReference type="ARBA" id="ARBA00022833"/>
    </source>
</evidence>
<dbReference type="GO" id="GO:0008270">
    <property type="term" value="F:zinc ion binding"/>
    <property type="evidence" value="ECO:0007669"/>
    <property type="project" value="TreeGrafter"/>
</dbReference>
<evidence type="ECO:0000313" key="3">
    <source>
        <dbReference type="EMBL" id="CAI9292616.1"/>
    </source>
</evidence>
<dbReference type="EMBL" id="OX465083">
    <property type="protein sequence ID" value="CAI9292616.1"/>
    <property type="molecule type" value="Genomic_DNA"/>
</dbReference>
<reference evidence="3" key="1">
    <citation type="submission" date="2023-04" db="EMBL/GenBank/DDBJ databases">
        <authorList>
            <person name="Vijverberg K."/>
            <person name="Xiong W."/>
            <person name="Schranz E."/>
        </authorList>
    </citation>
    <scope>NUCLEOTIDE SEQUENCE</scope>
</reference>
<protein>
    <recommendedName>
        <fullName evidence="5">Alcohol dehydrogenase-like C-terminal domain-containing protein</fullName>
    </recommendedName>
</protein>
<evidence type="ECO:0000256" key="1">
    <source>
        <dbReference type="ARBA" id="ARBA00022723"/>
    </source>
</evidence>
<gene>
    <name evidence="3" type="ORF">LSALG_LOCUS31676</name>
</gene>
<dbReference type="PANTHER" id="PTHR43880">
    <property type="entry name" value="ALCOHOL DEHYDROGENASE"/>
    <property type="match status" value="1"/>
</dbReference>
<evidence type="ECO:0008006" key="5">
    <source>
        <dbReference type="Google" id="ProtNLM"/>
    </source>
</evidence>
<keyword evidence="4" id="KW-1185">Reference proteome</keyword>
<keyword evidence="2" id="KW-0862">Zinc</keyword>
<dbReference type="AlphaFoldDB" id="A0AA36EDN0"/>
<dbReference type="PANTHER" id="PTHR43880:SF7">
    <property type="entry name" value="ALCOHOL DEHYDROGENASE-LIKE 7"/>
    <property type="match status" value="1"/>
</dbReference>
<dbReference type="InterPro" id="IPR036291">
    <property type="entry name" value="NAD(P)-bd_dom_sf"/>
</dbReference>
<organism evidence="3 4">
    <name type="scientific">Lactuca saligna</name>
    <name type="common">Willowleaf lettuce</name>
    <dbReference type="NCBI Taxonomy" id="75948"/>
    <lineage>
        <taxon>Eukaryota</taxon>
        <taxon>Viridiplantae</taxon>
        <taxon>Streptophyta</taxon>
        <taxon>Embryophyta</taxon>
        <taxon>Tracheophyta</taxon>
        <taxon>Spermatophyta</taxon>
        <taxon>Magnoliopsida</taxon>
        <taxon>eudicotyledons</taxon>
        <taxon>Gunneridae</taxon>
        <taxon>Pentapetalae</taxon>
        <taxon>asterids</taxon>
        <taxon>campanulids</taxon>
        <taxon>Asterales</taxon>
        <taxon>Asteraceae</taxon>
        <taxon>Cichorioideae</taxon>
        <taxon>Cichorieae</taxon>
        <taxon>Lactucinae</taxon>
        <taxon>Lactuca</taxon>
    </lineage>
</organism>
<dbReference type="InterPro" id="IPR011032">
    <property type="entry name" value="GroES-like_sf"/>
</dbReference>
<dbReference type="Gene3D" id="3.90.180.10">
    <property type="entry name" value="Medium-chain alcohol dehydrogenases, catalytic domain"/>
    <property type="match status" value="1"/>
</dbReference>
<dbReference type="SUPFAM" id="SSF51735">
    <property type="entry name" value="NAD(P)-binding Rossmann-fold domains"/>
    <property type="match status" value="1"/>
</dbReference>
<sequence length="159" mass="17718">MKINNLISGVGAAWKAAKVEIGTRVAIFGLGAMGLAIDERARLCGAKRIIRVDLNQYNFEIRKKFGVTDFVNPRNMGTKLLASGKSIMGSLFGGLKPKSDIPILKKCCMDKELQLDAFVTHEVEFEDINKAFDLLHQGKSLPQTYGLRQFCFFRCSDQL</sequence>
<dbReference type="Proteomes" id="UP001177003">
    <property type="component" value="Chromosome 7"/>
</dbReference>
<dbReference type="GO" id="GO:0051903">
    <property type="term" value="F:S-(hydroxymethyl)glutathione dehydrogenase [NAD(P)+] activity"/>
    <property type="evidence" value="ECO:0007669"/>
    <property type="project" value="TreeGrafter"/>
</dbReference>